<comment type="caution">
    <text evidence="1">The sequence shown here is derived from an EMBL/GenBank/DDBJ whole genome shotgun (WGS) entry which is preliminary data.</text>
</comment>
<evidence type="ECO:0000313" key="2">
    <source>
        <dbReference type="Proteomes" id="UP000729402"/>
    </source>
</evidence>
<name>A0A8J6C267_ZIZPA</name>
<organism evidence="1 2">
    <name type="scientific">Zizania palustris</name>
    <name type="common">Northern wild rice</name>
    <dbReference type="NCBI Taxonomy" id="103762"/>
    <lineage>
        <taxon>Eukaryota</taxon>
        <taxon>Viridiplantae</taxon>
        <taxon>Streptophyta</taxon>
        <taxon>Embryophyta</taxon>
        <taxon>Tracheophyta</taxon>
        <taxon>Spermatophyta</taxon>
        <taxon>Magnoliopsida</taxon>
        <taxon>Liliopsida</taxon>
        <taxon>Poales</taxon>
        <taxon>Poaceae</taxon>
        <taxon>BOP clade</taxon>
        <taxon>Oryzoideae</taxon>
        <taxon>Oryzeae</taxon>
        <taxon>Zizaniinae</taxon>
        <taxon>Zizania</taxon>
    </lineage>
</organism>
<proteinExistence type="predicted"/>
<dbReference type="Proteomes" id="UP000729402">
    <property type="component" value="Unassembled WGS sequence"/>
</dbReference>
<keyword evidence="2" id="KW-1185">Reference proteome</keyword>
<reference evidence="1" key="1">
    <citation type="journal article" date="2021" name="bioRxiv">
        <title>Whole Genome Assembly and Annotation of Northern Wild Rice, Zizania palustris L., Supports a Whole Genome Duplication in the Zizania Genus.</title>
        <authorList>
            <person name="Haas M."/>
            <person name="Kono T."/>
            <person name="Macchietto M."/>
            <person name="Millas R."/>
            <person name="McGilp L."/>
            <person name="Shao M."/>
            <person name="Duquette J."/>
            <person name="Hirsch C.N."/>
            <person name="Kimball J."/>
        </authorList>
    </citation>
    <scope>NUCLEOTIDE SEQUENCE</scope>
    <source>
        <tissue evidence="1">Fresh leaf tissue</tissue>
    </source>
</reference>
<sequence length="85" mass="9282">MAGTRSVVRQGVAKAMLRVAWSDEGARLRGRSQRSDKGATDAKLRVAWSSEGVADARLQATWSAWVLGLRRSDRRFGEGVVGVRP</sequence>
<protein>
    <submittedName>
        <fullName evidence="1">Uncharacterized protein</fullName>
    </submittedName>
</protein>
<gene>
    <name evidence="1" type="ORF">GUJ93_ZPchr0013g34976</name>
</gene>
<evidence type="ECO:0000313" key="1">
    <source>
        <dbReference type="EMBL" id="KAG8100406.1"/>
    </source>
</evidence>
<accession>A0A8J6C267</accession>
<dbReference type="AlphaFoldDB" id="A0A8J6C267"/>
<reference evidence="1" key="2">
    <citation type="submission" date="2021-02" db="EMBL/GenBank/DDBJ databases">
        <authorList>
            <person name="Kimball J.A."/>
            <person name="Haas M.W."/>
            <person name="Macchietto M."/>
            <person name="Kono T."/>
            <person name="Duquette J."/>
            <person name="Shao M."/>
        </authorList>
    </citation>
    <scope>NUCLEOTIDE SEQUENCE</scope>
    <source>
        <tissue evidence="1">Fresh leaf tissue</tissue>
    </source>
</reference>
<dbReference type="EMBL" id="JAAALK010000079">
    <property type="protein sequence ID" value="KAG8100406.1"/>
    <property type="molecule type" value="Genomic_DNA"/>
</dbReference>